<organism evidence="5 6">
    <name type="scientific">Paramagnetospirillum caucaseum</name>
    <dbReference type="NCBI Taxonomy" id="1244869"/>
    <lineage>
        <taxon>Bacteria</taxon>
        <taxon>Pseudomonadati</taxon>
        <taxon>Pseudomonadota</taxon>
        <taxon>Alphaproteobacteria</taxon>
        <taxon>Rhodospirillales</taxon>
        <taxon>Magnetospirillaceae</taxon>
        <taxon>Paramagnetospirillum</taxon>
    </lineage>
</organism>
<evidence type="ECO:0000259" key="4">
    <source>
        <dbReference type="Pfam" id="PF06155"/>
    </source>
</evidence>
<keyword evidence="6" id="KW-1185">Reference proteome</keyword>
<dbReference type="STRING" id="1244869.H261_20300"/>
<dbReference type="eggNOG" id="COG3536">
    <property type="taxonomic scope" value="Bacteria"/>
</dbReference>
<evidence type="ECO:0000313" key="5">
    <source>
        <dbReference type="EMBL" id="EME68081.1"/>
    </source>
</evidence>
<dbReference type="AlphaFoldDB" id="M2Y4S8"/>
<proteinExistence type="predicted"/>
<evidence type="ECO:0000256" key="3">
    <source>
        <dbReference type="SAM" id="MobiDB-lite"/>
    </source>
</evidence>
<dbReference type="EMBL" id="AONQ01000084">
    <property type="protein sequence ID" value="EME68081.1"/>
    <property type="molecule type" value="Genomic_DNA"/>
</dbReference>
<dbReference type="PANTHER" id="PTHR35303:SF5">
    <property type="entry name" value="OS02G0197800 PROTEIN"/>
    <property type="match status" value="1"/>
</dbReference>
<feature type="compositionally biased region" description="Gly residues" evidence="3">
    <location>
        <begin position="135"/>
        <end position="152"/>
    </location>
</feature>
<evidence type="ECO:0000256" key="1">
    <source>
        <dbReference type="ARBA" id="ARBA00022723"/>
    </source>
</evidence>
<dbReference type="InterPro" id="IPR010376">
    <property type="entry name" value="GBBH-like_N"/>
</dbReference>
<dbReference type="Proteomes" id="UP000011744">
    <property type="component" value="Unassembled WGS sequence"/>
</dbReference>
<dbReference type="InterPro" id="IPR038492">
    <property type="entry name" value="GBBH-like_N_sf"/>
</dbReference>
<name>M2Y4S8_9PROT</name>
<dbReference type="GO" id="GO:0046872">
    <property type="term" value="F:metal ion binding"/>
    <property type="evidence" value="ECO:0007669"/>
    <property type="project" value="UniProtKB-KW"/>
</dbReference>
<evidence type="ECO:0000313" key="6">
    <source>
        <dbReference type="Proteomes" id="UP000011744"/>
    </source>
</evidence>
<dbReference type="OrthoDB" id="9794178at2"/>
<accession>M2Y4S8</accession>
<feature type="region of interest" description="Disordered" evidence="3">
    <location>
        <begin position="132"/>
        <end position="152"/>
    </location>
</feature>
<feature type="domain" description="Gamma-butyrobetaine hydroxylase-like N-terminal" evidence="4">
    <location>
        <begin position="13"/>
        <end position="97"/>
    </location>
</feature>
<keyword evidence="1" id="KW-0479">Metal-binding</keyword>
<gene>
    <name evidence="5" type="ORF">H261_20300</name>
</gene>
<dbReference type="PANTHER" id="PTHR35303">
    <property type="entry name" value="OS02G0197800 PROTEIN"/>
    <property type="match status" value="1"/>
</dbReference>
<sequence length="152" mass="15916">MTIPAERPWPEEIKVDKAARTLRVAFSDGKTFVLPAELLRVESPSAEVQGHSPDQKQLVSGRMHVGIIGVEPVGNYAVKLVFDDLHDSGIYSWDYLYALGAGQDAIWADYLAELEALGLSRDPALSKAPPPKAHGCGGGGGAKSGGGGCGCG</sequence>
<dbReference type="Gene3D" id="3.30.2020.30">
    <property type="match status" value="1"/>
</dbReference>
<dbReference type="PATRIC" id="fig|1244869.3.peg.4037"/>
<protein>
    <recommendedName>
        <fullName evidence="4">Gamma-butyrobetaine hydroxylase-like N-terminal domain-containing protein</fullName>
    </recommendedName>
</protein>
<evidence type="ECO:0000256" key="2">
    <source>
        <dbReference type="ARBA" id="ARBA00023004"/>
    </source>
</evidence>
<reference evidence="5 6" key="1">
    <citation type="journal article" date="2014" name="Genome Announc.">
        <title>Draft Genome Sequence of Magnetospirillum sp. Strain SO-1, a Freshwater Magnetotactic Bacterium Isolated from the Ol'khovka River, Russia.</title>
        <authorList>
            <person name="Grouzdev D.S."/>
            <person name="Dziuba M.V."/>
            <person name="Sukhacheva M.S."/>
            <person name="Mardanov A.V."/>
            <person name="Beletskiy A.V."/>
            <person name="Kuznetsov B.B."/>
            <person name="Skryabin K.G."/>
        </authorList>
    </citation>
    <scope>NUCLEOTIDE SEQUENCE [LARGE SCALE GENOMIC DNA]</scope>
    <source>
        <strain evidence="5 6">SO-1</strain>
    </source>
</reference>
<keyword evidence="2" id="KW-0408">Iron</keyword>
<comment type="caution">
    <text evidence="5">The sequence shown here is derived from an EMBL/GenBank/DDBJ whole genome shotgun (WGS) entry which is preliminary data.</text>
</comment>
<dbReference type="RefSeq" id="WP_008621274.1">
    <property type="nucleotide sequence ID" value="NZ_AONQ01000084.1"/>
</dbReference>
<dbReference type="Pfam" id="PF06155">
    <property type="entry name" value="GBBH-like_N"/>
    <property type="match status" value="1"/>
</dbReference>